<evidence type="ECO:0000313" key="2">
    <source>
        <dbReference type="Proteomes" id="UP000238589"/>
    </source>
</evidence>
<protein>
    <submittedName>
        <fullName evidence="1">Uncharacterized protein</fullName>
    </submittedName>
</protein>
<evidence type="ECO:0000313" key="1">
    <source>
        <dbReference type="EMBL" id="PRD66960.1"/>
    </source>
</evidence>
<organism evidence="1 2">
    <name type="scientific">Malikia granosa</name>
    <dbReference type="NCBI Taxonomy" id="263067"/>
    <lineage>
        <taxon>Bacteria</taxon>
        <taxon>Pseudomonadati</taxon>
        <taxon>Pseudomonadota</taxon>
        <taxon>Betaproteobacteria</taxon>
        <taxon>Burkholderiales</taxon>
        <taxon>Comamonadaceae</taxon>
        <taxon>Malikia</taxon>
    </lineage>
</organism>
<dbReference type="AlphaFoldDB" id="A0A2S9K942"/>
<reference evidence="1 2" key="1">
    <citation type="submission" date="2018-03" db="EMBL/GenBank/DDBJ databases">
        <title>Comparative genomics illustrates the genes involved in a hyperalkaliphilic mechanisms of Serpentinomonas isolated from highly-alkaline calcium-rich serpentinized springs.</title>
        <authorList>
            <person name="Suzuki S."/>
            <person name="Ishii S."/>
            <person name="Walworth N."/>
            <person name="Bird L."/>
            <person name="Kuenen J.G."/>
            <person name="Nealson K.H."/>
        </authorList>
    </citation>
    <scope>NUCLEOTIDE SEQUENCE [LARGE SCALE GENOMIC DNA]</scope>
    <source>
        <strain evidence="1 2">P1</strain>
    </source>
</reference>
<accession>A0A2S9K942</accession>
<gene>
    <name evidence="1" type="ORF">C6P64_02190</name>
</gene>
<dbReference type="Proteomes" id="UP000238589">
    <property type="component" value="Unassembled WGS sequence"/>
</dbReference>
<dbReference type="RefSeq" id="WP_105746943.1">
    <property type="nucleotide sequence ID" value="NZ_PVLQ01000008.1"/>
</dbReference>
<keyword evidence="2" id="KW-1185">Reference proteome</keyword>
<proteinExistence type="predicted"/>
<sequence>MIPTLNTAGTAPAGAAAWPNVITLASRRAAPIQSQADITDPHVIALHAAAENALASALHLLRSIDCDPAKLQAATGRAIRAATLLKRASAAQAEGGAA</sequence>
<name>A0A2S9K942_9BURK</name>
<dbReference type="EMBL" id="PVLQ01000008">
    <property type="protein sequence ID" value="PRD66960.1"/>
    <property type="molecule type" value="Genomic_DNA"/>
</dbReference>
<comment type="caution">
    <text evidence="1">The sequence shown here is derived from an EMBL/GenBank/DDBJ whole genome shotgun (WGS) entry which is preliminary data.</text>
</comment>